<proteinExistence type="predicted"/>
<gene>
    <name evidence="1" type="ORF">F4Y08_09395</name>
</gene>
<sequence length="203" mass="22497">MRKILTLVLLVVVAMSVSGCYPAIAMMMGMTHELMHGRSYSHGDWSPRGKFDDDYSKSHRYEDDFWYEDDYEDVGGHMVASAKLTAHFVAAAIAAGMTTDEINAVLAEVADESAISEFWVTDEEGNVVYTNNPAIEFKFPTDPDGDTQAAPFASLLNGEETIVVQDMQPRESDGMMFRYVGVAGVDQARIVQVGVEGEDYWDK</sequence>
<dbReference type="EMBL" id="VXPY01000067">
    <property type="protein sequence ID" value="MYD90531.1"/>
    <property type="molecule type" value="Genomic_DNA"/>
</dbReference>
<dbReference type="PROSITE" id="PS51257">
    <property type="entry name" value="PROKAR_LIPOPROTEIN"/>
    <property type="match status" value="1"/>
</dbReference>
<evidence type="ECO:0000313" key="1">
    <source>
        <dbReference type="EMBL" id="MYD90531.1"/>
    </source>
</evidence>
<name>A0A6B1DTF0_9CHLR</name>
<organism evidence="1">
    <name type="scientific">Caldilineaceae bacterium SB0662_bin_9</name>
    <dbReference type="NCBI Taxonomy" id="2605258"/>
    <lineage>
        <taxon>Bacteria</taxon>
        <taxon>Bacillati</taxon>
        <taxon>Chloroflexota</taxon>
        <taxon>Caldilineae</taxon>
        <taxon>Caldilineales</taxon>
        <taxon>Caldilineaceae</taxon>
    </lineage>
</organism>
<protein>
    <submittedName>
        <fullName evidence="1">Uncharacterized protein</fullName>
    </submittedName>
</protein>
<dbReference type="AlphaFoldDB" id="A0A6B1DTF0"/>
<reference evidence="1" key="1">
    <citation type="submission" date="2019-09" db="EMBL/GenBank/DDBJ databases">
        <title>Characterisation of the sponge microbiome using genome-centric metagenomics.</title>
        <authorList>
            <person name="Engelberts J.P."/>
            <person name="Robbins S.J."/>
            <person name="De Goeij J.M."/>
            <person name="Aranda M."/>
            <person name="Bell S.C."/>
            <person name="Webster N.S."/>
        </authorList>
    </citation>
    <scope>NUCLEOTIDE SEQUENCE</scope>
    <source>
        <strain evidence="1">SB0662_bin_9</strain>
    </source>
</reference>
<accession>A0A6B1DTF0</accession>
<comment type="caution">
    <text evidence="1">The sequence shown here is derived from an EMBL/GenBank/DDBJ whole genome shotgun (WGS) entry which is preliminary data.</text>
</comment>